<dbReference type="GeneID" id="84592270"/>
<gene>
    <name evidence="2" type="ORF">An11g04580</name>
</gene>
<accession>A0AAJ8BVZ9</accession>
<dbReference type="AlphaFoldDB" id="A0AAJ8BVZ9"/>
<proteinExistence type="predicted"/>
<evidence type="ECO:0000256" key="1">
    <source>
        <dbReference type="SAM" id="MobiDB-lite"/>
    </source>
</evidence>
<protein>
    <submittedName>
        <fullName evidence="2">Uncharacterized protein</fullName>
    </submittedName>
</protein>
<dbReference type="RefSeq" id="XP_059604304.1">
    <property type="nucleotide sequence ID" value="XM_059750226.1"/>
</dbReference>
<evidence type="ECO:0000313" key="2">
    <source>
        <dbReference type="RefSeq" id="XP_059604304.1"/>
    </source>
</evidence>
<feature type="compositionally biased region" description="Basic and acidic residues" evidence="1">
    <location>
        <begin position="85"/>
        <end position="102"/>
    </location>
</feature>
<dbReference type="KEGG" id="ang:An11g04580"/>
<dbReference type="VEuPathDB" id="FungiDB:An11g04580"/>
<organism evidence="2">
    <name type="scientific">Aspergillus niger</name>
    <dbReference type="NCBI Taxonomy" id="5061"/>
    <lineage>
        <taxon>Eukaryota</taxon>
        <taxon>Fungi</taxon>
        <taxon>Dikarya</taxon>
        <taxon>Ascomycota</taxon>
        <taxon>Pezizomycotina</taxon>
        <taxon>Eurotiomycetes</taxon>
        <taxon>Eurotiomycetidae</taxon>
        <taxon>Eurotiales</taxon>
        <taxon>Aspergillaceae</taxon>
        <taxon>Aspergillus</taxon>
        <taxon>Aspergillus subgen. Circumdati</taxon>
    </lineage>
</organism>
<feature type="region of interest" description="Disordered" evidence="1">
    <location>
        <begin position="84"/>
        <end position="122"/>
    </location>
</feature>
<sequence length="351" mass="39264">MAPRFPSPEKHNAGKVVSSAIPRCMMHIPNDTNKQETSVPSLNSLVWLCMSHQQGRIASHLKFLNSRDWVTSCPRISVEWMMEPSETKDSRGGRWWPEEKRGPPWKKRKDSREPSKPAPIIWGPSHPSTLADVRAYQVPLTNSQRRIVMAGLLHVEIVRQSPWWTIRLITPTAFSIPVTGVAPFSYQAKSDLPTHSPWSLAWFLALAAHPPPNDLDNRAASMHSAYYQILLGEGPAYLWSFTPWPDDRIAHQKTLWAITYPSYIAATLFVAVYGLRWGRGDDTSGQYRGVLCNELPSDARQKGSQTGLRRACPVTRVGMVYAFLALIGADSPAPGKNEEENDMPSPASFLG</sequence>
<reference evidence="2" key="1">
    <citation type="submission" date="2025-02" db="EMBL/GenBank/DDBJ databases">
        <authorList>
            <consortium name="NCBI Genome Project"/>
        </authorList>
    </citation>
    <scope>NUCLEOTIDE SEQUENCE</scope>
</reference>
<reference evidence="2" key="2">
    <citation type="submission" date="2025-08" db="UniProtKB">
        <authorList>
            <consortium name="RefSeq"/>
        </authorList>
    </citation>
    <scope>IDENTIFICATION</scope>
</reference>
<name>A0AAJ8BVZ9_ASPNG</name>